<accession>I2GHK7</accession>
<organism evidence="1 2">
    <name type="scientific">Fibrisoma limi BUZ 3</name>
    <dbReference type="NCBI Taxonomy" id="1185876"/>
    <lineage>
        <taxon>Bacteria</taxon>
        <taxon>Pseudomonadati</taxon>
        <taxon>Bacteroidota</taxon>
        <taxon>Cytophagia</taxon>
        <taxon>Cytophagales</taxon>
        <taxon>Spirosomataceae</taxon>
        <taxon>Fibrisoma</taxon>
    </lineage>
</organism>
<evidence type="ECO:0000313" key="2">
    <source>
        <dbReference type="Proteomes" id="UP000009309"/>
    </source>
</evidence>
<reference evidence="1 2" key="1">
    <citation type="journal article" date="2012" name="J. Bacteriol.">
        <title>Genome Sequence of the Filamentous Bacterium Fibrisoma limi BUZ 3T.</title>
        <authorList>
            <person name="Filippini M."/>
            <person name="Qi W."/>
            <person name="Jaenicke S."/>
            <person name="Goesmann A."/>
            <person name="Smits T.H."/>
            <person name="Bagheri H.C."/>
        </authorList>
    </citation>
    <scope>NUCLEOTIDE SEQUENCE [LARGE SCALE GENOMIC DNA]</scope>
    <source>
        <strain evidence="2">BUZ 3T</strain>
    </source>
</reference>
<dbReference type="Proteomes" id="UP000009309">
    <property type="component" value="Unassembled WGS sequence"/>
</dbReference>
<evidence type="ECO:0000313" key="1">
    <source>
        <dbReference type="EMBL" id="CCH53382.1"/>
    </source>
</evidence>
<proteinExistence type="predicted"/>
<keyword evidence="2" id="KW-1185">Reference proteome</keyword>
<protein>
    <submittedName>
        <fullName evidence="1">Uncharacterized protein</fullName>
    </submittedName>
</protein>
<comment type="caution">
    <text evidence="1">The sequence shown here is derived from an EMBL/GenBank/DDBJ whole genome shotgun (WGS) entry which is preliminary data.</text>
</comment>
<dbReference type="AlphaFoldDB" id="I2GHK7"/>
<name>I2GHK7_9BACT</name>
<dbReference type="eggNOG" id="ENOG5032Y59">
    <property type="taxonomic scope" value="Bacteria"/>
</dbReference>
<dbReference type="EMBL" id="CAIT01000006">
    <property type="protein sequence ID" value="CCH53382.1"/>
    <property type="molecule type" value="Genomic_DNA"/>
</dbReference>
<dbReference type="STRING" id="1185876.BN8_02474"/>
<sequence>MLLMRFLQNIPHPQLSIGLYAWNNKYIVKIEAGPYEQTYKVSELDVISPDDVPALLDEPFLAQVVRRFQEMDTDWQATLERQDLL</sequence>
<gene>
    <name evidence="1" type="ORF">BN8_02474</name>
</gene>